<dbReference type="PANTHER" id="PTHR46825:SF9">
    <property type="entry name" value="BETA-LACTAMASE-RELATED DOMAIN-CONTAINING PROTEIN"/>
    <property type="match status" value="1"/>
</dbReference>
<dbReference type="InterPro" id="IPR001466">
    <property type="entry name" value="Beta-lactam-related"/>
</dbReference>
<dbReference type="Proteomes" id="UP001595733">
    <property type="component" value="Unassembled WGS sequence"/>
</dbReference>
<reference evidence="3" key="1">
    <citation type="journal article" date="2019" name="Int. J. Syst. Evol. Microbiol.">
        <title>The Global Catalogue of Microorganisms (GCM) 10K type strain sequencing project: providing services to taxonomists for standard genome sequencing and annotation.</title>
        <authorList>
            <consortium name="The Broad Institute Genomics Platform"/>
            <consortium name="The Broad Institute Genome Sequencing Center for Infectious Disease"/>
            <person name="Wu L."/>
            <person name="Ma J."/>
        </authorList>
    </citation>
    <scope>NUCLEOTIDE SEQUENCE [LARGE SCALE GENOMIC DNA]</scope>
    <source>
        <strain evidence="3">CCUG 50353</strain>
    </source>
</reference>
<evidence type="ECO:0000259" key="1">
    <source>
        <dbReference type="Pfam" id="PF00144"/>
    </source>
</evidence>
<dbReference type="EMBL" id="JBHSEF010000016">
    <property type="protein sequence ID" value="MFC4354752.1"/>
    <property type="molecule type" value="Genomic_DNA"/>
</dbReference>
<keyword evidence="3" id="KW-1185">Reference proteome</keyword>
<gene>
    <name evidence="2" type="ORF">ACFO0S_06720</name>
</gene>
<dbReference type="PANTHER" id="PTHR46825">
    <property type="entry name" value="D-ALANYL-D-ALANINE-CARBOXYPEPTIDASE/ENDOPEPTIDASE AMPH"/>
    <property type="match status" value="1"/>
</dbReference>
<accession>A0ABV8UTV7</accession>
<organism evidence="2 3">
    <name type="scientific">Chryseomicrobium palamuruense</name>
    <dbReference type="NCBI Taxonomy" id="682973"/>
    <lineage>
        <taxon>Bacteria</taxon>
        <taxon>Bacillati</taxon>
        <taxon>Bacillota</taxon>
        <taxon>Bacilli</taxon>
        <taxon>Bacillales</taxon>
        <taxon>Caryophanaceae</taxon>
        <taxon>Chryseomicrobium</taxon>
    </lineage>
</organism>
<dbReference type="Pfam" id="PF00144">
    <property type="entry name" value="Beta-lactamase"/>
    <property type="match status" value="1"/>
</dbReference>
<comment type="caution">
    <text evidence="2">The sequence shown here is derived from an EMBL/GenBank/DDBJ whole genome shotgun (WGS) entry which is preliminary data.</text>
</comment>
<dbReference type="InterPro" id="IPR012338">
    <property type="entry name" value="Beta-lactam/transpept-like"/>
</dbReference>
<dbReference type="Gene3D" id="3.40.710.10">
    <property type="entry name" value="DD-peptidase/beta-lactamase superfamily"/>
    <property type="match status" value="1"/>
</dbReference>
<dbReference type="GO" id="GO:0016787">
    <property type="term" value="F:hydrolase activity"/>
    <property type="evidence" value="ECO:0007669"/>
    <property type="project" value="UniProtKB-KW"/>
</dbReference>
<dbReference type="InterPro" id="IPR050491">
    <property type="entry name" value="AmpC-like"/>
</dbReference>
<dbReference type="EC" id="3.-.-.-" evidence="2"/>
<dbReference type="RefSeq" id="WP_378141032.1">
    <property type="nucleotide sequence ID" value="NZ_JBHSEF010000016.1"/>
</dbReference>
<evidence type="ECO:0000313" key="3">
    <source>
        <dbReference type="Proteomes" id="UP001595733"/>
    </source>
</evidence>
<evidence type="ECO:0000313" key="2">
    <source>
        <dbReference type="EMBL" id="MFC4354752.1"/>
    </source>
</evidence>
<sequence>MIKTLEMKPFENAGQQLIDKYLIPGVAIGIAQDGELVYGKGFGYRNIEKEKPVTMETIYGIASVTKSFTCVAIMQLQEQGKLNVHDPIVKYLPEFKTPTDKTDQMTIHHFMTHSAGLPPLPSLVYANKRSFDSDPSVNDYPGLKLKEEEEQGPIDTFEELMEFIGKQQFELLGDPGNEFSYSNDSYALLGAIIARVSEQSYEDFVKEHILEPAGMNHSGFLIEEFGDYDNITSLYAIQKDENGEEVYEAPVWWDSPSMRAAGYLKSTVEDMLKYAEIFRNNGKVGDNQILSEESVQEMIKPHIECSPGRYYGYGLMITPDYYGGTLVEHGGNLKAIASQLCVIPERGVSAMILTNLAAVPASAIMARALNVYEGREFDASPVEFDDYTHTAEELAEFVGEYVSNEGMKLTVDLKQDSLEFSVPGFNFPVKSIGKDLFLADVNDQKEIIRFVRNSEGKIDRVAYHYRQFPKTH</sequence>
<keyword evidence="2" id="KW-0378">Hydrolase</keyword>
<dbReference type="SUPFAM" id="SSF56601">
    <property type="entry name" value="beta-lactamase/transpeptidase-like"/>
    <property type="match status" value="1"/>
</dbReference>
<proteinExistence type="predicted"/>
<protein>
    <submittedName>
        <fullName evidence="2">Serine hydrolase domain-containing protein</fullName>
        <ecNumber evidence="2">3.-.-.-</ecNumber>
    </submittedName>
</protein>
<feature type="domain" description="Beta-lactamase-related" evidence="1">
    <location>
        <begin position="15"/>
        <end position="362"/>
    </location>
</feature>
<name>A0ABV8UTV7_9BACL</name>